<sequence length="56" mass="6071">MKWSKREHGAASISVTAYAGNHAARAFYAALGFKTLNVVLTNEEQHGPQTVDTPRA</sequence>
<dbReference type="InterPro" id="IPR016181">
    <property type="entry name" value="Acyl_CoA_acyltransferase"/>
</dbReference>
<evidence type="ECO:0000313" key="1">
    <source>
        <dbReference type="EMBL" id="BDZ59381.1"/>
    </source>
</evidence>
<reference evidence="1" key="2">
    <citation type="submission" date="2023-02" db="EMBL/GenBank/DDBJ databases">
        <authorList>
            <person name="Sun Q."/>
            <person name="Mori K."/>
        </authorList>
    </citation>
    <scope>NUCLEOTIDE SEQUENCE</scope>
    <source>
        <strain evidence="1">NBRC 110608</strain>
    </source>
</reference>
<dbReference type="SUPFAM" id="SSF55729">
    <property type="entry name" value="Acyl-CoA N-acyltransferases (Nat)"/>
    <property type="match status" value="1"/>
</dbReference>
<reference evidence="1" key="1">
    <citation type="journal article" date="2014" name="Int. J. Syst. Evol. Microbiol.">
        <title>Complete genome of a new Firmicutes species belonging to the dominant human colonic microbiota ('Ruminococcus bicirculans') reveals two chromosomes and a selective capacity to utilize plant glucans.</title>
        <authorList>
            <consortium name="NISC Comparative Sequencing Program"/>
            <person name="Wegmann U."/>
            <person name="Louis P."/>
            <person name="Goesmann A."/>
            <person name="Henrissat B."/>
            <person name="Duncan S.H."/>
            <person name="Flint H.J."/>
        </authorList>
    </citation>
    <scope>NUCLEOTIDE SEQUENCE</scope>
    <source>
        <strain evidence="1">NBRC 110608</strain>
    </source>
</reference>
<organism evidence="1">
    <name type="scientific">Barrientosiimonas endolithica</name>
    <dbReference type="NCBI Taxonomy" id="1535208"/>
    <lineage>
        <taxon>Bacteria</taxon>
        <taxon>Bacillati</taxon>
        <taxon>Actinomycetota</taxon>
        <taxon>Actinomycetes</taxon>
        <taxon>Micrococcales</taxon>
        <taxon>Dermacoccaceae</taxon>
        <taxon>Barrientosiimonas</taxon>
    </lineage>
</organism>
<gene>
    <name evidence="1" type="ORF">GCM10025872_30380</name>
</gene>
<dbReference type="EMBL" id="AP027735">
    <property type="protein sequence ID" value="BDZ59381.1"/>
    <property type="molecule type" value="Genomic_DNA"/>
</dbReference>
<evidence type="ECO:0008006" key="2">
    <source>
        <dbReference type="Google" id="ProtNLM"/>
    </source>
</evidence>
<name>A0ABM8HEE9_9MICO</name>
<protein>
    <recommendedName>
        <fullName evidence="2">N-acetyltransferase domain-containing protein</fullName>
    </recommendedName>
</protein>
<dbReference type="Gene3D" id="3.40.630.30">
    <property type="match status" value="1"/>
</dbReference>
<accession>A0ABM8HEE9</accession>
<proteinExistence type="predicted"/>